<sequence length="323" mass="37116">MLQVARSNGVVLYSQRRSFLLAAALGVGSMVFGRESRLADAMGRGELHNRDPSYAMKKQEEVERRIKSLKDTRPMEPQYPGHVPLWMHEKMLLFAASGIKSYYHPEDGTNIVQLGESLAFKSFLERLKTTMLMDKTGRRILKERPTISEADLKMDKLALYPKNSLGYTFYKWLRAEGVTPDTRAPVTYIDDPVHAYIFLRYRQCHDFYHAISNLPIIIEGEIAVKALEAANIGVPMAVIGSLLAPLRLKPEQKKRLYDIYIPWAIETGLKAKPLINVYWEEHLDSDVGELRKELGIAPPPDLRAIRKEIADRKRHFKNKYEKY</sequence>
<keyword evidence="3 7" id="KW-0496">Mitochondrion</keyword>
<evidence type="ECO:0000256" key="7">
    <source>
        <dbReference type="HAMAP-Rule" id="MF_03111"/>
    </source>
</evidence>
<evidence type="ECO:0000256" key="3">
    <source>
        <dbReference type="ARBA" id="ARBA00023128"/>
    </source>
</evidence>
<name>A0A109UZE0_9SACH</name>
<gene>
    <name evidence="7" type="primary">COQ4</name>
    <name evidence="8" type="ORF">AW171_hschr53039</name>
</gene>
<keyword evidence="2 7" id="KW-0999">Mitochondrion inner membrane</keyword>
<evidence type="ECO:0000256" key="4">
    <source>
        <dbReference type="ARBA" id="ARBA00023136"/>
    </source>
</evidence>
<dbReference type="PANTHER" id="PTHR12922">
    <property type="entry name" value="UBIQUINONE BIOSYNTHESIS PROTEIN"/>
    <property type="match status" value="1"/>
</dbReference>
<keyword evidence="7" id="KW-0479">Metal-binding</keyword>
<evidence type="ECO:0000256" key="2">
    <source>
        <dbReference type="ARBA" id="ARBA00022792"/>
    </source>
</evidence>
<comment type="pathway">
    <text evidence="7">Cofactor biosynthesis; ubiquinone biosynthesis.</text>
</comment>
<dbReference type="AlphaFoldDB" id="A0A109UZE0"/>
<dbReference type="GO" id="GO:0120539">
    <property type="term" value="F:4-hydroxy-3-methoxy-5-polyprenylbenzoate decarboxylase activity"/>
    <property type="evidence" value="ECO:0007669"/>
    <property type="project" value="UniProtKB-EC"/>
</dbReference>
<dbReference type="GeneID" id="28724382"/>
<evidence type="ECO:0000256" key="6">
    <source>
        <dbReference type="ARBA" id="ARBA00081568"/>
    </source>
</evidence>
<reference evidence="8 9" key="1">
    <citation type="submission" date="2016-01" db="EMBL/GenBank/DDBJ databases">
        <title>Genome sequence of the yeast Holleya sinecauda.</title>
        <authorList>
            <person name="Dietrich F.S."/>
        </authorList>
    </citation>
    <scope>NUCLEOTIDE SEQUENCE [LARGE SCALE GENOMIC DNA]</scope>
    <source>
        <strain evidence="8 9">ATCC 58844</strain>
    </source>
</reference>
<dbReference type="PANTHER" id="PTHR12922:SF7">
    <property type="entry name" value="UBIQUINONE BIOSYNTHESIS PROTEIN COQ4 HOMOLOG, MITOCHONDRIAL"/>
    <property type="match status" value="1"/>
</dbReference>
<keyword evidence="9" id="KW-1185">Reference proteome</keyword>
<proteinExistence type="inferred from homology"/>
<protein>
    <recommendedName>
        <fullName evidence="6">4-hydroxy-3-methoxy-5-polyprenylbenzoate decarboxylase</fullName>
    </recommendedName>
</protein>
<dbReference type="Pfam" id="PF05019">
    <property type="entry name" value="Coq4"/>
    <property type="match status" value="1"/>
</dbReference>
<dbReference type="UniPathway" id="UPA00232"/>
<dbReference type="HAMAP" id="MF_03111">
    <property type="entry name" value="Coq4"/>
    <property type="match status" value="1"/>
</dbReference>
<dbReference type="GO" id="GO:0008270">
    <property type="term" value="F:zinc ion binding"/>
    <property type="evidence" value="ECO:0007669"/>
    <property type="project" value="UniProtKB-UniRule"/>
</dbReference>
<comment type="similarity">
    <text evidence="7">Belongs to the COQ4 family.</text>
</comment>
<keyword evidence="5 7" id="KW-0456">Lyase</keyword>
<accession>A0A109UZE0</accession>
<feature type="binding site" evidence="7">
    <location>
        <position position="206"/>
    </location>
    <ligand>
        <name>Zn(2+)</name>
        <dbReference type="ChEBI" id="CHEBI:29105"/>
    </ligand>
</feature>
<comment type="subcellular location">
    <subcellularLocation>
        <location evidence="7">Mitochondrion inner membrane</location>
        <topology evidence="7">Peripheral membrane protein</topology>
        <orientation evidence="7">Matrix side</orientation>
    </subcellularLocation>
</comment>
<feature type="binding site" evidence="7">
    <location>
        <position position="221"/>
    </location>
    <ligand>
        <name>Zn(2+)</name>
        <dbReference type="ChEBI" id="CHEBI:29105"/>
    </ligand>
</feature>
<evidence type="ECO:0000256" key="5">
    <source>
        <dbReference type="ARBA" id="ARBA00023239"/>
    </source>
</evidence>
<feature type="binding site" evidence="7">
    <location>
        <position position="209"/>
    </location>
    <ligand>
        <name>Zn(2+)</name>
        <dbReference type="ChEBI" id="CHEBI:29105"/>
    </ligand>
</feature>
<keyword evidence="7" id="KW-0862">Zinc</keyword>
<keyword evidence="1 7" id="KW-0831">Ubiquinone biosynthesis</keyword>
<evidence type="ECO:0000313" key="8">
    <source>
        <dbReference type="EMBL" id="AMD21106.1"/>
    </source>
</evidence>
<feature type="binding site" evidence="7">
    <location>
        <position position="205"/>
    </location>
    <ligand>
        <name>Zn(2+)</name>
        <dbReference type="ChEBI" id="CHEBI:29105"/>
    </ligand>
</feature>
<comment type="catalytic activity">
    <reaction evidence="7">
        <text>a 4-hydroxy-3-methoxy-5-(all-trans-polyprenyl)benzoate + H(+) = a 2-methoxy-6-(all-trans-polyprenyl)phenol + CO2</text>
        <dbReference type="Rhea" id="RHEA:81179"/>
        <dbReference type="Rhea" id="RHEA-COMP:9551"/>
        <dbReference type="Rhea" id="RHEA-COMP:10931"/>
        <dbReference type="ChEBI" id="CHEBI:15378"/>
        <dbReference type="ChEBI" id="CHEBI:16526"/>
        <dbReference type="ChEBI" id="CHEBI:62731"/>
        <dbReference type="ChEBI" id="CHEBI:84443"/>
        <dbReference type="EC" id="4.1.1.130"/>
    </reaction>
</comment>
<dbReference type="InterPro" id="IPR027540">
    <property type="entry name" value="Coq4_euk"/>
</dbReference>
<dbReference type="STRING" id="45286.A0A109UZE0"/>
<evidence type="ECO:0000313" key="9">
    <source>
        <dbReference type="Proteomes" id="UP000243052"/>
    </source>
</evidence>
<comment type="cofactor">
    <cofactor evidence="7">
        <name>Zn(2+)</name>
        <dbReference type="ChEBI" id="CHEBI:29105"/>
    </cofactor>
</comment>
<dbReference type="RefSeq" id="XP_017988102.1">
    <property type="nucleotide sequence ID" value="XM_018132617.1"/>
</dbReference>
<dbReference type="Proteomes" id="UP000243052">
    <property type="component" value="Chromosome v"/>
</dbReference>
<organism evidence="8 9">
    <name type="scientific">Eremothecium sinecaudum</name>
    <dbReference type="NCBI Taxonomy" id="45286"/>
    <lineage>
        <taxon>Eukaryota</taxon>
        <taxon>Fungi</taxon>
        <taxon>Dikarya</taxon>
        <taxon>Ascomycota</taxon>
        <taxon>Saccharomycotina</taxon>
        <taxon>Saccharomycetes</taxon>
        <taxon>Saccharomycetales</taxon>
        <taxon>Saccharomycetaceae</taxon>
        <taxon>Eremothecium</taxon>
    </lineage>
</organism>
<comment type="function">
    <text evidence="7">Lyase that catalyzes the C1-decarboxylation of 4-hydroxy-3-methoxy-5-(all-trans-polyprenyl)benzoic acid into 2-methoxy-6-(all-trans-polyprenyl)phenol during ubiquinone biosynthesis.</text>
</comment>
<dbReference type="EMBL" id="CP014245">
    <property type="protein sequence ID" value="AMD21106.1"/>
    <property type="molecule type" value="Genomic_DNA"/>
</dbReference>
<dbReference type="GO" id="GO:0031314">
    <property type="term" value="C:extrinsic component of mitochondrial inner membrane"/>
    <property type="evidence" value="ECO:0007669"/>
    <property type="project" value="UniProtKB-UniRule"/>
</dbReference>
<keyword evidence="4 7" id="KW-0472">Membrane</keyword>
<evidence type="ECO:0000256" key="1">
    <source>
        <dbReference type="ARBA" id="ARBA00022688"/>
    </source>
</evidence>
<dbReference type="OrthoDB" id="4249at2759"/>
<comment type="subunit">
    <text evidence="7">Component of a multi-subunit COQ enzyme complex, composed of at least COQ3, COQ4, COQ5, COQ6, COQ7 and COQ9.</text>
</comment>
<dbReference type="InterPro" id="IPR007715">
    <property type="entry name" value="Coq4"/>
</dbReference>